<dbReference type="Proteomes" id="UP001211907">
    <property type="component" value="Unassembled WGS sequence"/>
</dbReference>
<sequence>MQVDTSPTKEPVVQSQISKSTQSSIQRDMFSQLDTSPILKKNTRTGSLSPNLDSDIELISSGWSKIPMSSQVRRDLTDSAAFSTRSLTSDRELDFGSSFVTSPTNIDDRDDTQNNQDTPLSLIDESILVDESNSERVLKKLKLNDGIRKGFASPDLFETNRNQGDLVTSSFQQTEKDDDLFDFEVGGIKIANSAYKLPQTVSLREIMFKRDVFFPQL</sequence>
<name>A0AAD5XCS7_9FUNG</name>
<evidence type="ECO:0000256" key="1">
    <source>
        <dbReference type="SAM" id="MobiDB-lite"/>
    </source>
</evidence>
<feature type="region of interest" description="Disordered" evidence="1">
    <location>
        <begin position="98"/>
        <end position="118"/>
    </location>
</feature>
<proteinExistence type="predicted"/>
<comment type="caution">
    <text evidence="2">The sequence shown here is derived from an EMBL/GenBank/DDBJ whole genome shotgun (WGS) entry which is preliminary data.</text>
</comment>
<feature type="region of interest" description="Disordered" evidence="1">
    <location>
        <begin position="1"/>
        <end position="47"/>
    </location>
</feature>
<evidence type="ECO:0000313" key="3">
    <source>
        <dbReference type="Proteomes" id="UP001211907"/>
    </source>
</evidence>
<organism evidence="2 3">
    <name type="scientific">Physocladia obscura</name>
    <dbReference type="NCBI Taxonomy" id="109957"/>
    <lineage>
        <taxon>Eukaryota</taxon>
        <taxon>Fungi</taxon>
        <taxon>Fungi incertae sedis</taxon>
        <taxon>Chytridiomycota</taxon>
        <taxon>Chytridiomycota incertae sedis</taxon>
        <taxon>Chytridiomycetes</taxon>
        <taxon>Chytridiales</taxon>
        <taxon>Chytriomycetaceae</taxon>
        <taxon>Physocladia</taxon>
    </lineage>
</organism>
<feature type="compositionally biased region" description="Low complexity" evidence="1">
    <location>
        <begin position="14"/>
        <end position="26"/>
    </location>
</feature>
<dbReference type="EMBL" id="JADGJH010002307">
    <property type="protein sequence ID" value="KAJ3100090.1"/>
    <property type="molecule type" value="Genomic_DNA"/>
</dbReference>
<gene>
    <name evidence="2" type="ORF">HK100_004778</name>
</gene>
<protein>
    <submittedName>
        <fullName evidence="2">Uncharacterized protein</fullName>
    </submittedName>
</protein>
<accession>A0AAD5XCS7</accession>
<evidence type="ECO:0000313" key="2">
    <source>
        <dbReference type="EMBL" id="KAJ3100090.1"/>
    </source>
</evidence>
<reference evidence="2" key="1">
    <citation type="submission" date="2020-05" db="EMBL/GenBank/DDBJ databases">
        <title>Phylogenomic resolution of chytrid fungi.</title>
        <authorList>
            <person name="Stajich J.E."/>
            <person name="Amses K."/>
            <person name="Simmons R."/>
            <person name="Seto K."/>
            <person name="Myers J."/>
            <person name="Bonds A."/>
            <person name="Quandt C.A."/>
            <person name="Barry K."/>
            <person name="Liu P."/>
            <person name="Grigoriev I."/>
            <person name="Longcore J.E."/>
            <person name="James T.Y."/>
        </authorList>
    </citation>
    <scope>NUCLEOTIDE SEQUENCE</scope>
    <source>
        <strain evidence="2">JEL0513</strain>
    </source>
</reference>
<dbReference type="AlphaFoldDB" id="A0AAD5XCS7"/>
<keyword evidence="3" id="KW-1185">Reference proteome</keyword>